<evidence type="ECO:0000313" key="3">
    <source>
        <dbReference type="EMBL" id="MCP2257048.1"/>
    </source>
</evidence>
<evidence type="ECO:0008006" key="5">
    <source>
        <dbReference type="Google" id="ProtNLM"/>
    </source>
</evidence>
<dbReference type="RefSeq" id="WP_253668027.1">
    <property type="nucleotide sequence ID" value="NZ_JAMTCP010000003.1"/>
</dbReference>
<reference evidence="3 4" key="1">
    <citation type="submission" date="2022-06" db="EMBL/GenBank/DDBJ databases">
        <title>Genomic Encyclopedia of Archaeal and Bacterial Type Strains, Phase II (KMG-II): from individual species to whole genera.</title>
        <authorList>
            <person name="Goeker M."/>
        </authorList>
    </citation>
    <scope>NUCLEOTIDE SEQUENCE [LARGE SCALE GENOMIC DNA]</scope>
    <source>
        <strain evidence="3 4">DSM 40477</strain>
    </source>
</reference>
<accession>A0ABT1HNG2</accession>
<dbReference type="EMBL" id="JAMTCP010000003">
    <property type="protein sequence ID" value="MCP2257048.1"/>
    <property type="molecule type" value="Genomic_DNA"/>
</dbReference>
<protein>
    <recommendedName>
        <fullName evidence="5">Secreted protein</fullName>
    </recommendedName>
</protein>
<keyword evidence="4" id="KW-1185">Reference proteome</keyword>
<evidence type="ECO:0000256" key="1">
    <source>
        <dbReference type="SAM" id="MobiDB-lite"/>
    </source>
</evidence>
<feature type="signal peptide" evidence="2">
    <location>
        <begin position="1"/>
        <end position="28"/>
    </location>
</feature>
<sequence length="122" mass="13098">MRSTTTRITGVAAAVVGVAVLLAAPAAAAPEPAEARPATACTTLSGPAGGSLPLCKSWERRGNAYDGRWWPNGPSSLPSKSYLERSEDGHVTRSKHSGSYKNRKRVLFRVCDSLARRCNGWW</sequence>
<proteinExistence type="predicted"/>
<comment type="caution">
    <text evidence="3">The sequence shown here is derived from an EMBL/GenBank/DDBJ whole genome shotgun (WGS) entry which is preliminary data.</text>
</comment>
<evidence type="ECO:0000313" key="4">
    <source>
        <dbReference type="Proteomes" id="UP001205311"/>
    </source>
</evidence>
<feature type="region of interest" description="Disordered" evidence="1">
    <location>
        <begin position="64"/>
        <end position="97"/>
    </location>
</feature>
<name>A0ABT1HNG2_STRSD</name>
<feature type="region of interest" description="Disordered" evidence="1">
    <location>
        <begin position="30"/>
        <end position="52"/>
    </location>
</feature>
<gene>
    <name evidence="3" type="ORF">LX15_000733</name>
</gene>
<evidence type="ECO:0000256" key="2">
    <source>
        <dbReference type="SAM" id="SignalP"/>
    </source>
</evidence>
<dbReference type="Proteomes" id="UP001205311">
    <property type="component" value="Unassembled WGS sequence"/>
</dbReference>
<feature type="compositionally biased region" description="Low complexity" evidence="1">
    <location>
        <begin position="30"/>
        <end position="40"/>
    </location>
</feature>
<keyword evidence="2" id="KW-0732">Signal</keyword>
<organism evidence="3 4">
    <name type="scientific">Streptoalloteichus tenebrarius (strain ATCC 17920 / DSM 40477 / JCM 4838 / CBS 697.72 / NBRC 16177 / NCIMB 11028 / NRRL B-12390 / A12253. 1 / ISP 5477)</name>
    <name type="common">Streptomyces tenebrarius</name>
    <dbReference type="NCBI Taxonomy" id="1933"/>
    <lineage>
        <taxon>Bacteria</taxon>
        <taxon>Bacillati</taxon>
        <taxon>Actinomycetota</taxon>
        <taxon>Actinomycetes</taxon>
        <taxon>Pseudonocardiales</taxon>
        <taxon>Pseudonocardiaceae</taxon>
        <taxon>Streptoalloteichus</taxon>
    </lineage>
</organism>
<feature type="compositionally biased region" description="Basic and acidic residues" evidence="1">
    <location>
        <begin position="82"/>
        <end position="91"/>
    </location>
</feature>
<feature type="chain" id="PRO_5045562522" description="Secreted protein" evidence="2">
    <location>
        <begin position="29"/>
        <end position="122"/>
    </location>
</feature>